<gene>
    <name evidence="1" type="ORF">ACFSE6_17150</name>
</gene>
<dbReference type="SUPFAM" id="SSF53850">
    <property type="entry name" value="Periplasmic binding protein-like II"/>
    <property type="match status" value="1"/>
</dbReference>
<evidence type="ECO:0000313" key="2">
    <source>
        <dbReference type="Proteomes" id="UP001597277"/>
    </source>
</evidence>
<dbReference type="EMBL" id="JBHUEE010000011">
    <property type="protein sequence ID" value="MFD1719574.1"/>
    <property type="molecule type" value="Genomic_DNA"/>
</dbReference>
<dbReference type="Proteomes" id="UP001597277">
    <property type="component" value="Unassembled WGS sequence"/>
</dbReference>
<accession>A0ABW4L9K5</accession>
<proteinExistence type="predicted"/>
<dbReference type="Gene3D" id="3.40.190.10">
    <property type="entry name" value="Periplasmic binding protein-like II"/>
    <property type="match status" value="1"/>
</dbReference>
<protein>
    <submittedName>
        <fullName evidence="1">Extracellular solute-binding protein</fullName>
    </submittedName>
</protein>
<organism evidence="1 2">
    <name type="scientific">Georgenia deserti</name>
    <dbReference type="NCBI Taxonomy" id="2093781"/>
    <lineage>
        <taxon>Bacteria</taxon>
        <taxon>Bacillati</taxon>
        <taxon>Actinomycetota</taxon>
        <taxon>Actinomycetes</taxon>
        <taxon>Micrococcales</taxon>
        <taxon>Bogoriellaceae</taxon>
        <taxon>Georgenia</taxon>
    </lineage>
</organism>
<keyword evidence="2" id="KW-1185">Reference proteome</keyword>
<dbReference type="Pfam" id="PF13416">
    <property type="entry name" value="SBP_bac_8"/>
    <property type="match status" value="1"/>
</dbReference>
<reference evidence="2" key="1">
    <citation type="journal article" date="2019" name="Int. J. Syst. Evol. Microbiol.">
        <title>The Global Catalogue of Microorganisms (GCM) 10K type strain sequencing project: providing services to taxonomists for standard genome sequencing and annotation.</title>
        <authorList>
            <consortium name="The Broad Institute Genomics Platform"/>
            <consortium name="The Broad Institute Genome Sequencing Center for Infectious Disease"/>
            <person name="Wu L."/>
            <person name="Ma J."/>
        </authorList>
    </citation>
    <scope>NUCLEOTIDE SEQUENCE [LARGE SCALE GENOMIC DNA]</scope>
    <source>
        <strain evidence="2">JCM 17130</strain>
    </source>
</reference>
<sequence>MSSPESPPSRRTVLQAGLLGLSAPLLSSCAGMTGNFSSGEDAIRFWNLFSGGDGVLLERILAEIADEAPARSTVLEWGQPYYTKFAMASAGGRGPDLAILHLSRIPGYAPGGLVEPFDLDLLAEFGVSADDFDASIWERGSVDGEQLAIPMDTHPFVAFYRRDLLDAVGMLDADGVLREFDGAEDFLSSLDELGARSGMLPLSFGHINHDSQAWRIFWSLLRQQGTRFEFVDGRADIDADGVHRVMAFLGELFNGERALPNEQSAASEASFINERSAMHFNGEWELTTFRDVVPELGVSPFPTVLGEPAGATDSHAFVLPAQLVVDEEARRHAHQFVAAFLKASITWAEAGHIPAYAPVRQSPEYEQMEPQRDYVSAAETGALDPEAWFTGSGSEFQREAGFAVQDAIRGRDPEQATADLIAYCEQKAAGPDPTEGGVR</sequence>
<dbReference type="InterPro" id="IPR006059">
    <property type="entry name" value="SBP"/>
</dbReference>
<comment type="caution">
    <text evidence="1">The sequence shown here is derived from an EMBL/GenBank/DDBJ whole genome shotgun (WGS) entry which is preliminary data.</text>
</comment>
<evidence type="ECO:0000313" key="1">
    <source>
        <dbReference type="EMBL" id="MFD1719574.1"/>
    </source>
</evidence>
<name>A0ABW4L9K5_9MICO</name>
<dbReference type="InterPro" id="IPR050490">
    <property type="entry name" value="Bact_solute-bd_prot1"/>
</dbReference>
<dbReference type="PANTHER" id="PTHR43649:SF14">
    <property type="entry name" value="BLR3389 PROTEIN"/>
    <property type="match status" value="1"/>
</dbReference>
<dbReference type="PANTHER" id="PTHR43649">
    <property type="entry name" value="ARABINOSE-BINDING PROTEIN-RELATED"/>
    <property type="match status" value="1"/>
</dbReference>
<dbReference type="RefSeq" id="WP_388010143.1">
    <property type="nucleotide sequence ID" value="NZ_JBHUEE010000011.1"/>
</dbReference>